<dbReference type="PANTHER" id="PTHR43464:SF19">
    <property type="entry name" value="UBIQUINONE BIOSYNTHESIS O-METHYLTRANSFERASE, MITOCHONDRIAL"/>
    <property type="match status" value="1"/>
</dbReference>
<evidence type="ECO:0000256" key="1">
    <source>
        <dbReference type="ARBA" id="ARBA00022603"/>
    </source>
</evidence>
<keyword evidence="1" id="KW-0489">Methyltransferase</keyword>
<proteinExistence type="predicted"/>
<dbReference type="PANTHER" id="PTHR43464">
    <property type="entry name" value="METHYLTRANSFERASE"/>
    <property type="match status" value="1"/>
</dbReference>
<gene>
    <name evidence="5" type="ORF">V144x_41290</name>
</gene>
<dbReference type="InterPro" id="IPR029063">
    <property type="entry name" value="SAM-dependent_MTases_sf"/>
</dbReference>
<dbReference type="EMBL" id="CP037920">
    <property type="protein sequence ID" value="QDT98622.1"/>
    <property type="molecule type" value="Genomic_DNA"/>
</dbReference>
<name>A0A517W037_9PLAN</name>
<protein>
    <recommendedName>
        <fullName evidence="4">Methyltransferase domain-containing protein</fullName>
    </recommendedName>
</protein>
<keyword evidence="3" id="KW-0949">S-adenosyl-L-methionine</keyword>
<dbReference type="RefSeq" id="WP_144987435.1">
    <property type="nucleotide sequence ID" value="NZ_CP037920.1"/>
</dbReference>
<evidence type="ECO:0000313" key="6">
    <source>
        <dbReference type="Proteomes" id="UP000318704"/>
    </source>
</evidence>
<evidence type="ECO:0000256" key="3">
    <source>
        <dbReference type="ARBA" id="ARBA00022691"/>
    </source>
</evidence>
<organism evidence="5 6">
    <name type="scientific">Gimesia aquarii</name>
    <dbReference type="NCBI Taxonomy" id="2527964"/>
    <lineage>
        <taxon>Bacteria</taxon>
        <taxon>Pseudomonadati</taxon>
        <taxon>Planctomycetota</taxon>
        <taxon>Planctomycetia</taxon>
        <taxon>Planctomycetales</taxon>
        <taxon>Planctomycetaceae</taxon>
        <taxon>Gimesia</taxon>
    </lineage>
</organism>
<sequence length="252" mass="28599">MSEKTALLTASTKISLWPNLKTRNRQQELMDDPQLDEALHQRALEGLSRVNRVSRTHRLLWQPIEKYCRQNRITSISVLDLGCGSGDLLIWLKTKARSKGIELKITGCDLSPVALEAARQRADRERLDSNFLQMDVLSEALPANQDIIVSSLFLHHLQESDVVKLLQRMAETARHLIVTQDLLRSRWGYLLCLAGTQLISRSPIVHVDGPLSVAGAFTLAEIQQLAEQAGLAHCQINRHWPERFVFTWQRSP</sequence>
<dbReference type="Gene3D" id="3.40.50.150">
    <property type="entry name" value="Vaccinia Virus protein VP39"/>
    <property type="match status" value="1"/>
</dbReference>
<reference evidence="5 6" key="1">
    <citation type="submission" date="2019-03" db="EMBL/GenBank/DDBJ databases">
        <title>Deep-cultivation of Planctomycetes and their phenomic and genomic characterization uncovers novel biology.</title>
        <authorList>
            <person name="Wiegand S."/>
            <person name="Jogler M."/>
            <person name="Boedeker C."/>
            <person name="Pinto D."/>
            <person name="Vollmers J."/>
            <person name="Rivas-Marin E."/>
            <person name="Kohn T."/>
            <person name="Peeters S.H."/>
            <person name="Heuer A."/>
            <person name="Rast P."/>
            <person name="Oberbeckmann S."/>
            <person name="Bunk B."/>
            <person name="Jeske O."/>
            <person name="Meyerdierks A."/>
            <person name="Storesund J.E."/>
            <person name="Kallscheuer N."/>
            <person name="Luecker S."/>
            <person name="Lage O.M."/>
            <person name="Pohl T."/>
            <person name="Merkel B.J."/>
            <person name="Hornburger P."/>
            <person name="Mueller R.-W."/>
            <person name="Bruemmer F."/>
            <person name="Labrenz M."/>
            <person name="Spormann A.M."/>
            <person name="Op den Camp H."/>
            <person name="Overmann J."/>
            <person name="Amann R."/>
            <person name="Jetten M.S.M."/>
            <person name="Mascher T."/>
            <person name="Medema M.H."/>
            <person name="Devos D.P."/>
            <person name="Kaster A.-K."/>
            <person name="Ovreas L."/>
            <person name="Rohde M."/>
            <person name="Galperin M.Y."/>
            <person name="Jogler C."/>
        </authorList>
    </citation>
    <scope>NUCLEOTIDE SEQUENCE [LARGE SCALE GENOMIC DNA]</scope>
    <source>
        <strain evidence="5 6">V144</strain>
    </source>
</reference>
<dbReference type="AlphaFoldDB" id="A0A517W037"/>
<evidence type="ECO:0000259" key="4">
    <source>
        <dbReference type="Pfam" id="PF13649"/>
    </source>
</evidence>
<dbReference type="Proteomes" id="UP000318704">
    <property type="component" value="Chromosome"/>
</dbReference>
<evidence type="ECO:0000256" key="2">
    <source>
        <dbReference type="ARBA" id="ARBA00022679"/>
    </source>
</evidence>
<accession>A0A517W037</accession>
<dbReference type="SUPFAM" id="SSF53335">
    <property type="entry name" value="S-adenosyl-L-methionine-dependent methyltransferases"/>
    <property type="match status" value="1"/>
</dbReference>
<feature type="domain" description="Methyltransferase" evidence="4">
    <location>
        <begin position="78"/>
        <end position="172"/>
    </location>
</feature>
<evidence type="ECO:0000313" key="5">
    <source>
        <dbReference type="EMBL" id="QDT98622.1"/>
    </source>
</evidence>
<dbReference type="InterPro" id="IPR041698">
    <property type="entry name" value="Methyltransf_25"/>
</dbReference>
<keyword evidence="2" id="KW-0808">Transferase</keyword>
<dbReference type="GO" id="GO:0032259">
    <property type="term" value="P:methylation"/>
    <property type="evidence" value="ECO:0007669"/>
    <property type="project" value="UniProtKB-KW"/>
</dbReference>
<dbReference type="KEGG" id="gaw:V144x_41290"/>
<dbReference type="CDD" id="cd02440">
    <property type="entry name" value="AdoMet_MTases"/>
    <property type="match status" value="1"/>
</dbReference>
<dbReference type="GO" id="GO:0008168">
    <property type="term" value="F:methyltransferase activity"/>
    <property type="evidence" value="ECO:0007669"/>
    <property type="project" value="UniProtKB-KW"/>
</dbReference>
<dbReference type="Pfam" id="PF13649">
    <property type="entry name" value="Methyltransf_25"/>
    <property type="match status" value="1"/>
</dbReference>